<reference evidence="1" key="1">
    <citation type="submission" date="2019-11" db="EMBL/GenBank/DDBJ databases">
        <title>Nori genome reveals adaptations in red seaweeds to the harsh intertidal environment.</title>
        <authorList>
            <person name="Wang D."/>
            <person name="Mao Y."/>
        </authorList>
    </citation>
    <scope>NUCLEOTIDE SEQUENCE</scope>
    <source>
        <tissue evidence="1">Gametophyte</tissue>
    </source>
</reference>
<gene>
    <name evidence="1" type="ORF">I4F81_006384</name>
</gene>
<organism evidence="1 2">
    <name type="scientific">Pyropia yezoensis</name>
    <name type="common">Susabi-nori</name>
    <name type="synonym">Porphyra yezoensis</name>
    <dbReference type="NCBI Taxonomy" id="2788"/>
    <lineage>
        <taxon>Eukaryota</taxon>
        <taxon>Rhodophyta</taxon>
        <taxon>Bangiophyceae</taxon>
        <taxon>Bangiales</taxon>
        <taxon>Bangiaceae</taxon>
        <taxon>Pyropia</taxon>
    </lineage>
</organism>
<evidence type="ECO:0000313" key="2">
    <source>
        <dbReference type="Proteomes" id="UP000798662"/>
    </source>
</evidence>
<protein>
    <submittedName>
        <fullName evidence="1">Uncharacterized protein</fullName>
    </submittedName>
</protein>
<keyword evidence="2" id="KW-1185">Reference proteome</keyword>
<proteinExistence type="predicted"/>
<evidence type="ECO:0000313" key="1">
    <source>
        <dbReference type="EMBL" id="KAK1863830.1"/>
    </source>
</evidence>
<accession>A0ACC3C124</accession>
<dbReference type="EMBL" id="CM020619">
    <property type="protein sequence ID" value="KAK1863830.1"/>
    <property type="molecule type" value="Genomic_DNA"/>
</dbReference>
<name>A0ACC3C124_PYRYE</name>
<sequence length="280" mass="29061">MAFRGVRQRRPRRPVMHPPRYPTAAASSSGVTLAGAPSPPPASAAAPTSPLSGTLRAAMLGVPAGMRLALAGGLSGAAVHTALHPLDTLKTRALHARFLRPSEPGAPTRRLALNCLSAAAGNVASSVLFVPKEVIKQRLQTGLSPSVPAAVASLVAGGGVRALYRGYGVTLARNIPSAVLKFSLYEEAKVALRRRKATAAADAAAVVGPGEATVRSRLRWSGLDHPRMVWSALFTAMGFGTYEAFKRLLVPEGVVAEVGGDTSPTVLGEGAPGDYSDKWY</sequence>
<comment type="caution">
    <text evidence="1">The sequence shown here is derived from an EMBL/GenBank/DDBJ whole genome shotgun (WGS) entry which is preliminary data.</text>
</comment>
<dbReference type="Proteomes" id="UP000798662">
    <property type="component" value="Chromosome 2"/>
</dbReference>